<name>A0A7G5EKL2_9BURK</name>
<evidence type="ECO:0000256" key="1">
    <source>
        <dbReference type="SAM" id="SignalP"/>
    </source>
</evidence>
<accession>A0A7G5EKL2</accession>
<protein>
    <recommendedName>
        <fullName evidence="4">Lipoprotein</fullName>
    </recommendedName>
</protein>
<dbReference type="PROSITE" id="PS51257">
    <property type="entry name" value="PROKAR_LIPOPROTEIN"/>
    <property type="match status" value="1"/>
</dbReference>
<dbReference type="Proteomes" id="UP000515240">
    <property type="component" value="Chromosome"/>
</dbReference>
<dbReference type="KEGG" id="cpis:HS961_17795"/>
<organism evidence="2 3">
    <name type="scientific">Comamonas piscis</name>
    <dbReference type="NCBI Taxonomy" id="1562974"/>
    <lineage>
        <taxon>Bacteria</taxon>
        <taxon>Pseudomonadati</taxon>
        <taxon>Pseudomonadota</taxon>
        <taxon>Betaproteobacteria</taxon>
        <taxon>Burkholderiales</taxon>
        <taxon>Comamonadaceae</taxon>
        <taxon>Comamonas</taxon>
    </lineage>
</organism>
<evidence type="ECO:0000313" key="2">
    <source>
        <dbReference type="EMBL" id="QMV74537.1"/>
    </source>
</evidence>
<feature type="signal peptide" evidence="1">
    <location>
        <begin position="1"/>
        <end position="20"/>
    </location>
</feature>
<keyword evidence="3" id="KW-1185">Reference proteome</keyword>
<reference evidence="2 3" key="1">
    <citation type="journal article" date="2020" name="G3 (Bethesda)">
        <title>CeMbio - The Caenorhabditis elegans Microbiome Resource.</title>
        <authorList>
            <person name="Dirksen P."/>
            <person name="Assie A."/>
            <person name="Zimmermann J."/>
            <person name="Zhang F."/>
            <person name="Tietje A.M."/>
            <person name="Marsh S.A."/>
            <person name="Felix M.A."/>
            <person name="Shapira M."/>
            <person name="Kaleta C."/>
            <person name="Schulenburg H."/>
            <person name="Samuel B."/>
        </authorList>
    </citation>
    <scope>NUCLEOTIDE SEQUENCE [LARGE SCALE GENOMIC DNA]</scope>
    <source>
        <strain evidence="2 3">BIGb0172</strain>
    </source>
</reference>
<dbReference type="EMBL" id="CP058554">
    <property type="protein sequence ID" value="QMV74537.1"/>
    <property type="molecule type" value="Genomic_DNA"/>
</dbReference>
<dbReference type="AlphaFoldDB" id="A0A7G5EKL2"/>
<feature type="chain" id="PRO_5028846666" description="Lipoprotein" evidence="1">
    <location>
        <begin position="21"/>
        <end position="434"/>
    </location>
</feature>
<evidence type="ECO:0000313" key="3">
    <source>
        <dbReference type="Proteomes" id="UP000515240"/>
    </source>
</evidence>
<sequence>MRLGKLALAVIVSALLSACATSYVDGAIESKAYATAFYSVSMYHNPAPADQVKKAAQRIKEAAGPNFQNEFLAQTLSPLNQIGESETYFLNRRLYLDRAKETGLLSEAGAEKVELALGRQIASNIVLQKDVSDRVKRAYPKLPELVAEAKNVEFQHALDGKLKAFADYVGVYRSVKAESPEKAQMLLPQLRIQASKLLAEDKGSSALNTVMGAYSDTKDAELRALVVKHFQSPSLSREQLTAYGKDEFSKTIVAEMQRRETKLRVTSESDDPFVDELATELPKSNEWISIDDEAKRTLTLSRLRFSEREGAPAVQTQTVSQLDFATLLFIPRNASVLFDYTTTKYDLNWSMNVRDSQSRKAKVIAGKRSAEKVECSNLRYRNVFGGEGTLDTVPPVVQEFCSRNNTVRFDAVREGAVREIAKEAADFVRSGDGG</sequence>
<gene>
    <name evidence="2" type="ORF">HS961_17795</name>
</gene>
<dbReference type="RefSeq" id="WP_182324281.1">
    <property type="nucleotide sequence ID" value="NZ_CP058554.1"/>
</dbReference>
<keyword evidence="1" id="KW-0732">Signal</keyword>
<evidence type="ECO:0008006" key="4">
    <source>
        <dbReference type="Google" id="ProtNLM"/>
    </source>
</evidence>
<proteinExistence type="predicted"/>